<dbReference type="CTD" id="20325213"/>
<dbReference type="RefSeq" id="XP_009175855.1">
    <property type="nucleotide sequence ID" value="XM_009177591.1"/>
</dbReference>
<evidence type="ECO:0000313" key="3">
    <source>
        <dbReference type="Proteomes" id="UP000054324"/>
    </source>
</evidence>
<dbReference type="AlphaFoldDB" id="A0A074Z0D9"/>
<dbReference type="GeneID" id="20325213"/>
<dbReference type="EMBL" id="KL597061">
    <property type="protein sequence ID" value="KER20398.1"/>
    <property type="molecule type" value="Genomic_DNA"/>
</dbReference>
<gene>
    <name evidence="2" type="ORF">T265_11045</name>
</gene>
<dbReference type="Proteomes" id="UP000054324">
    <property type="component" value="Unassembled WGS sequence"/>
</dbReference>
<evidence type="ECO:0000313" key="2">
    <source>
        <dbReference type="EMBL" id="KER20398.1"/>
    </source>
</evidence>
<dbReference type="KEGG" id="ovi:T265_11045"/>
<sequence>MPVLFCVTFRSFVALHSTPHPMSISSQTSTISNTEKPSDHRFERSGLGWHPPSWEQQIRNVSVPGQTTNGECTKTTWSRELQDELCMNTKAACRFED</sequence>
<feature type="region of interest" description="Disordered" evidence="1">
    <location>
        <begin position="22"/>
        <end position="49"/>
    </location>
</feature>
<feature type="compositionally biased region" description="Low complexity" evidence="1">
    <location>
        <begin position="23"/>
        <end position="32"/>
    </location>
</feature>
<proteinExistence type="predicted"/>
<organism evidence="2 3">
    <name type="scientific">Opisthorchis viverrini</name>
    <name type="common">Southeast Asian liver fluke</name>
    <dbReference type="NCBI Taxonomy" id="6198"/>
    <lineage>
        <taxon>Eukaryota</taxon>
        <taxon>Metazoa</taxon>
        <taxon>Spiralia</taxon>
        <taxon>Lophotrochozoa</taxon>
        <taxon>Platyhelminthes</taxon>
        <taxon>Trematoda</taxon>
        <taxon>Digenea</taxon>
        <taxon>Opisthorchiida</taxon>
        <taxon>Opisthorchiata</taxon>
        <taxon>Opisthorchiidae</taxon>
        <taxon>Opisthorchis</taxon>
    </lineage>
</organism>
<keyword evidence="3" id="KW-1185">Reference proteome</keyword>
<protein>
    <submittedName>
        <fullName evidence="2">Uncharacterized protein</fullName>
    </submittedName>
</protein>
<name>A0A074Z0D9_OPIVI</name>
<reference evidence="2 3" key="1">
    <citation type="submission" date="2013-11" db="EMBL/GenBank/DDBJ databases">
        <title>Opisthorchis viverrini - life in the bile duct.</title>
        <authorList>
            <person name="Young N.D."/>
            <person name="Nagarajan N."/>
            <person name="Lin S.J."/>
            <person name="Korhonen P.K."/>
            <person name="Jex A.R."/>
            <person name="Hall R.S."/>
            <person name="Safavi-Hemami H."/>
            <person name="Kaewkong W."/>
            <person name="Bertrand D."/>
            <person name="Gao S."/>
            <person name="Seet Q."/>
            <person name="Wongkham S."/>
            <person name="Teh B.T."/>
            <person name="Wongkham C."/>
            <person name="Intapan P.M."/>
            <person name="Maleewong W."/>
            <person name="Yang X."/>
            <person name="Hu M."/>
            <person name="Wang Z."/>
            <person name="Hofmann A."/>
            <person name="Sternberg P.W."/>
            <person name="Tan P."/>
            <person name="Wang J."/>
            <person name="Gasser R.B."/>
        </authorList>
    </citation>
    <scope>NUCLEOTIDE SEQUENCE [LARGE SCALE GENOMIC DNA]</scope>
</reference>
<evidence type="ECO:0000256" key="1">
    <source>
        <dbReference type="SAM" id="MobiDB-lite"/>
    </source>
</evidence>
<accession>A0A074Z0D9</accession>